<evidence type="ECO:0000313" key="2">
    <source>
        <dbReference type="EMBL" id="PRC94881.1"/>
    </source>
</evidence>
<keyword evidence="1" id="KW-1133">Transmembrane helix</keyword>
<accession>A0A2S9H4L9</accession>
<dbReference type="RefSeq" id="WP_105529798.1">
    <property type="nucleotide sequence ID" value="NZ_PUGF01000001.1"/>
</dbReference>
<evidence type="ECO:0000313" key="3">
    <source>
        <dbReference type="Proteomes" id="UP000237839"/>
    </source>
</evidence>
<proteinExistence type="predicted"/>
<name>A0A2S9H4L9_9BURK</name>
<keyword evidence="1" id="KW-0472">Membrane</keyword>
<dbReference type="AlphaFoldDB" id="A0A2S9H4L9"/>
<keyword evidence="3" id="KW-1185">Reference proteome</keyword>
<comment type="caution">
    <text evidence="2">The sequence shown here is derived from an EMBL/GenBank/DDBJ whole genome shotgun (WGS) entry which is preliminary data.</text>
</comment>
<dbReference type="EMBL" id="PUGF01000001">
    <property type="protein sequence ID" value="PRC94881.1"/>
    <property type="molecule type" value="Genomic_DNA"/>
</dbReference>
<protein>
    <submittedName>
        <fullName evidence="2">Uncharacterized protein</fullName>
    </submittedName>
</protein>
<dbReference type="Proteomes" id="UP000237839">
    <property type="component" value="Unassembled WGS sequence"/>
</dbReference>
<feature type="transmembrane region" description="Helical" evidence="1">
    <location>
        <begin position="31"/>
        <end position="49"/>
    </location>
</feature>
<organism evidence="2 3">
    <name type="scientific">Solimicrobium silvestre</name>
    <dbReference type="NCBI Taxonomy" id="2099400"/>
    <lineage>
        <taxon>Bacteria</taxon>
        <taxon>Pseudomonadati</taxon>
        <taxon>Pseudomonadota</taxon>
        <taxon>Betaproteobacteria</taxon>
        <taxon>Burkholderiales</taxon>
        <taxon>Oxalobacteraceae</taxon>
        <taxon>Solimicrobium</taxon>
    </lineage>
</organism>
<feature type="transmembrane region" description="Helical" evidence="1">
    <location>
        <begin position="6"/>
        <end position="24"/>
    </location>
</feature>
<feature type="transmembrane region" description="Helical" evidence="1">
    <location>
        <begin position="61"/>
        <end position="80"/>
    </location>
</feature>
<evidence type="ECO:0000256" key="1">
    <source>
        <dbReference type="SAM" id="Phobius"/>
    </source>
</evidence>
<keyword evidence="1" id="KW-0812">Transmembrane</keyword>
<reference evidence="2 3" key="1">
    <citation type="submission" date="2018-02" db="EMBL/GenBank/DDBJ databases">
        <title>Solimicrobium silvestre gen. nov., sp. nov., isolated from alpine forest soil.</title>
        <authorList>
            <person name="Margesin R."/>
            <person name="Albuquerque L."/>
            <person name="Zhang D.-C."/>
            <person name="Froufe H.J.C."/>
            <person name="Severino R."/>
            <person name="Roxo I."/>
            <person name="Egas C."/>
            <person name="Da Costa M.S."/>
        </authorList>
    </citation>
    <scope>NUCLEOTIDE SEQUENCE [LARGE SCALE GENOMIC DNA]</scope>
    <source>
        <strain evidence="2 3">S20-91</strain>
    </source>
</reference>
<sequence>MLDTGQHLAILSISAALGAVYVIPTFRKSNYFILICFFIFSYFMVLGYLNPIIQDLFDRLRSGFITGVIVILLGLISSWIKNKWPNFF</sequence>
<gene>
    <name evidence="2" type="ORF">S2091_0076</name>
</gene>